<feature type="binding site" evidence="8">
    <location>
        <position position="124"/>
    </location>
    <ligand>
        <name>ATP</name>
        <dbReference type="ChEBI" id="CHEBI:30616"/>
    </ligand>
</feature>
<dbReference type="AlphaFoldDB" id="A0A1T0CM21"/>
<feature type="binding site" evidence="8">
    <location>
        <position position="253"/>
    </location>
    <ligand>
        <name>Mg(2+)</name>
        <dbReference type="ChEBI" id="CHEBI:18420"/>
    </ligand>
</feature>
<dbReference type="Proteomes" id="UP000189800">
    <property type="component" value="Unassembled WGS sequence"/>
</dbReference>
<evidence type="ECO:0000256" key="2">
    <source>
        <dbReference type="ARBA" id="ARBA00022679"/>
    </source>
</evidence>
<keyword evidence="8" id="KW-0464">Manganese</keyword>
<comment type="function">
    <text evidence="8">Nucleotidyltransferase involved in the post-translational modification of proteins. It can catalyze the addition of adenosine monophosphate (AMP) or uridine monophosphate (UMP) to a protein, resulting in modifications known as AMPylation and UMPylation.</text>
</comment>
<dbReference type="Pfam" id="PF02696">
    <property type="entry name" value="SelO"/>
    <property type="match status" value="1"/>
</dbReference>
<dbReference type="EC" id="2.7.7.-" evidence="8"/>
<evidence type="ECO:0000256" key="8">
    <source>
        <dbReference type="HAMAP-Rule" id="MF_00692"/>
    </source>
</evidence>
<comment type="similarity">
    <text evidence="1 8">Belongs to the SELO family.</text>
</comment>
<evidence type="ECO:0000256" key="3">
    <source>
        <dbReference type="ARBA" id="ARBA00022695"/>
    </source>
</evidence>
<gene>
    <name evidence="8" type="primary">ydiU</name>
    <name evidence="8" type="synonym">selO</name>
    <name evidence="9" type="ORF">B0680_07460</name>
</gene>
<dbReference type="GO" id="GO:0070733">
    <property type="term" value="F:AMPylase activity"/>
    <property type="evidence" value="ECO:0007669"/>
    <property type="project" value="UniProtKB-EC"/>
</dbReference>
<dbReference type="GO" id="GO:0000287">
    <property type="term" value="F:magnesium ion binding"/>
    <property type="evidence" value="ECO:0007669"/>
    <property type="project" value="UniProtKB-UniRule"/>
</dbReference>
<comment type="catalytic activity">
    <reaction evidence="8">
        <text>L-tyrosyl-[protein] + ATP = O-(5'-adenylyl)-L-tyrosyl-[protein] + diphosphate</text>
        <dbReference type="Rhea" id="RHEA:54288"/>
        <dbReference type="Rhea" id="RHEA-COMP:10136"/>
        <dbReference type="Rhea" id="RHEA-COMP:13846"/>
        <dbReference type="ChEBI" id="CHEBI:30616"/>
        <dbReference type="ChEBI" id="CHEBI:33019"/>
        <dbReference type="ChEBI" id="CHEBI:46858"/>
        <dbReference type="ChEBI" id="CHEBI:83624"/>
        <dbReference type="EC" id="2.7.7.108"/>
    </reaction>
</comment>
<dbReference type="HAMAP" id="MF_00692">
    <property type="entry name" value="SelO"/>
    <property type="match status" value="1"/>
</dbReference>
<feature type="active site" description="Proton acceptor" evidence="8">
    <location>
        <position position="252"/>
    </location>
</feature>
<keyword evidence="7 8" id="KW-0460">Magnesium</keyword>
<dbReference type="EMBL" id="MUYU01000017">
    <property type="protein sequence ID" value="OOS23400.1"/>
    <property type="molecule type" value="Genomic_DNA"/>
</dbReference>
<keyword evidence="4 8" id="KW-0479">Metal-binding</keyword>
<keyword evidence="10" id="KW-1185">Reference proteome</keyword>
<keyword evidence="3 8" id="KW-0548">Nucleotidyltransferase</keyword>
<comment type="catalytic activity">
    <reaction evidence="8">
        <text>L-seryl-[protein] + ATP = 3-O-(5'-adenylyl)-L-seryl-[protein] + diphosphate</text>
        <dbReference type="Rhea" id="RHEA:58120"/>
        <dbReference type="Rhea" id="RHEA-COMP:9863"/>
        <dbReference type="Rhea" id="RHEA-COMP:15073"/>
        <dbReference type="ChEBI" id="CHEBI:29999"/>
        <dbReference type="ChEBI" id="CHEBI:30616"/>
        <dbReference type="ChEBI" id="CHEBI:33019"/>
        <dbReference type="ChEBI" id="CHEBI:142516"/>
        <dbReference type="EC" id="2.7.7.108"/>
    </reaction>
</comment>
<dbReference type="EC" id="2.7.7.108" evidence="8"/>
<organism evidence="9 10">
    <name type="scientific">Moraxella pluranimalium</name>
    <dbReference type="NCBI Taxonomy" id="470453"/>
    <lineage>
        <taxon>Bacteria</taxon>
        <taxon>Pseudomonadati</taxon>
        <taxon>Pseudomonadota</taxon>
        <taxon>Gammaproteobacteria</taxon>
        <taxon>Moraxellales</taxon>
        <taxon>Moraxellaceae</taxon>
        <taxon>Moraxella</taxon>
    </lineage>
</organism>
<comment type="cofactor">
    <cofactor evidence="8">
        <name>Mg(2+)</name>
        <dbReference type="ChEBI" id="CHEBI:18420"/>
    </cofactor>
    <cofactor evidence="8">
        <name>Mn(2+)</name>
        <dbReference type="ChEBI" id="CHEBI:29035"/>
    </cofactor>
</comment>
<evidence type="ECO:0000313" key="9">
    <source>
        <dbReference type="EMBL" id="OOS23400.1"/>
    </source>
</evidence>
<dbReference type="GO" id="GO:0030145">
    <property type="term" value="F:manganese ion binding"/>
    <property type="evidence" value="ECO:0007669"/>
    <property type="project" value="UniProtKB-UniRule"/>
</dbReference>
<feature type="binding site" evidence="8">
    <location>
        <position position="262"/>
    </location>
    <ligand>
        <name>Mg(2+)</name>
        <dbReference type="ChEBI" id="CHEBI:18420"/>
    </ligand>
</feature>
<feature type="binding site" evidence="8">
    <location>
        <position position="123"/>
    </location>
    <ligand>
        <name>ATP</name>
        <dbReference type="ChEBI" id="CHEBI:30616"/>
    </ligand>
</feature>
<feature type="binding site" evidence="8">
    <location>
        <position position="111"/>
    </location>
    <ligand>
        <name>ATP</name>
        <dbReference type="ChEBI" id="CHEBI:30616"/>
    </ligand>
</feature>
<feature type="binding site" evidence="8">
    <location>
        <position position="91"/>
    </location>
    <ligand>
        <name>ATP</name>
        <dbReference type="ChEBI" id="CHEBI:30616"/>
    </ligand>
</feature>
<feature type="binding site" evidence="8">
    <location>
        <position position="174"/>
    </location>
    <ligand>
        <name>ATP</name>
        <dbReference type="ChEBI" id="CHEBI:30616"/>
    </ligand>
</feature>
<feature type="binding site" evidence="8">
    <location>
        <position position="88"/>
    </location>
    <ligand>
        <name>ATP</name>
        <dbReference type="ChEBI" id="CHEBI:30616"/>
    </ligand>
</feature>
<proteinExistence type="inferred from homology"/>
<evidence type="ECO:0000313" key="10">
    <source>
        <dbReference type="Proteomes" id="UP000189800"/>
    </source>
</evidence>
<comment type="catalytic activity">
    <reaction evidence="8">
        <text>L-threonyl-[protein] + ATP = 3-O-(5'-adenylyl)-L-threonyl-[protein] + diphosphate</text>
        <dbReference type="Rhea" id="RHEA:54292"/>
        <dbReference type="Rhea" id="RHEA-COMP:11060"/>
        <dbReference type="Rhea" id="RHEA-COMP:13847"/>
        <dbReference type="ChEBI" id="CHEBI:30013"/>
        <dbReference type="ChEBI" id="CHEBI:30616"/>
        <dbReference type="ChEBI" id="CHEBI:33019"/>
        <dbReference type="ChEBI" id="CHEBI:138113"/>
        <dbReference type="EC" id="2.7.7.108"/>
    </reaction>
</comment>
<dbReference type="RefSeq" id="WP_078254472.1">
    <property type="nucleotide sequence ID" value="NZ_MUYU01000017.1"/>
</dbReference>
<protein>
    <recommendedName>
        <fullName evidence="8">Protein nucleotidyltransferase YdiU</fullName>
        <ecNumber evidence="8">2.7.7.-</ecNumber>
    </recommendedName>
    <alternativeName>
        <fullName evidence="8">Protein adenylyltransferase YdiU</fullName>
        <ecNumber evidence="8">2.7.7.108</ecNumber>
    </alternativeName>
    <alternativeName>
        <fullName evidence="8">Protein uridylyltransferase YdiU</fullName>
        <ecNumber evidence="8">2.7.7.-</ecNumber>
    </alternativeName>
</protein>
<dbReference type="PANTHER" id="PTHR32057:SF14">
    <property type="entry name" value="PROTEIN ADENYLYLTRANSFERASE SELO, MITOCHONDRIAL"/>
    <property type="match status" value="1"/>
</dbReference>
<accession>A0A1T0CM21</accession>
<dbReference type="OrthoDB" id="9776281at2"/>
<evidence type="ECO:0000256" key="1">
    <source>
        <dbReference type="ARBA" id="ARBA00009747"/>
    </source>
</evidence>
<dbReference type="STRING" id="470453.B0680_07460"/>
<keyword evidence="5 8" id="KW-0547">Nucleotide-binding</keyword>
<dbReference type="NCBIfam" id="NF000658">
    <property type="entry name" value="PRK00029.1"/>
    <property type="match status" value="1"/>
</dbReference>
<comment type="catalytic activity">
    <reaction evidence="8">
        <text>L-tyrosyl-[protein] + UTP = O-(5'-uridylyl)-L-tyrosyl-[protein] + diphosphate</text>
        <dbReference type="Rhea" id="RHEA:83887"/>
        <dbReference type="Rhea" id="RHEA-COMP:10136"/>
        <dbReference type="Rhea" id="RHEA-COMP:20238"/>
        <dbReference type="ChEBI" id="CHEBI:33019"/>
        <dbReference type="ChEBI" id="CHEBI:46398"/>
        <dbReference type="ChEBI" id="CHEBI:46858"/>
        <dbReference type="ChEBI" id="CHEBI:90602"/>
    </reaction>
</comment>
<comment type="catalytic activity">
    <reaction evidence="8">
        <text>L-histidyl-[protein] + UTP = N(tele)-(5'-uridylyl)-L-histidyl-[protein] + diphosphate</text>
        <dbReference type="Rhea" id="RHEA:83891"/>
        <dbReference type="Rhea" id="RHEA-COMP:9745"/>
        <dbReference type="Rhea" id="RHEA-COMP:20239"/>
        <dbReference type="ChEBI" id="CHEBI:29979"/>
        <dbReference type="ChEBI" id="CHEBI:33019"/>
        <dbReference type="ChEBI" id="CHEBI:46398"/>
        <dbReference type="ChEBI" id="CHEBI:233474"/>
    </reaction>
</comment>
<feature type="binding site" evidence="8">
    <location>
        <position position="90"/>
    </location>
    <ligand>
        <name>ATP</name>
        <dbReference type="ChEBI" id="CHEBI:30616"/>
    </ligand>
</feature>
<name>A0A1T0CM21_9GAMM</name>
<sequence length="507" mass="56247">MKFITDYHKHDERLYRHINPMPLDTPKLGALNRALINKLGLGSLSDNDWQDVISGRLTPLASQSPHGLQPIAMAYAGHQFGQWAGQLGDGRGLLIAQLMDDDGRLTDLHLKGAGRTPYSRHGDGRAMIASTIREYLCGHALTCLGIGSSDAIGFVVSDTPIQRYQMERAAALLRVSDCHVRLGHIEWVTMYAPDYLSGFITHICQSYYPSLYDSTADTADVPALIKQIAINTAQMIAKWQLVGFSHGVMNTDNLNITGTTLDFGPFGFMESFNPAWINNHSDHTGRYTYQNQPMIGYWNLATVFKNLQRIGVTPTAIDDALDSYEQALQDAYHDGLAHKLGFAKASDETTALGYELLDLMKTYQLDYTNTFRALIAVVDVAVDDMANNTHSDTADTHERRLLGTLTRGLPHKALDTWQAWVARFTHLIQAENDTQAVIQRLTTHNPVYVLRNHMAHTAITHALADDFGEVHRLFEILSTPYQVSPKAVANDITPALADQQIAVSCLS</sequence>
<feature type="binding site" evidence="8">
    <location>
        <position position="181"/>
    </location>
    <ligand>
        <name>ATP</name>
        <dbReference type="ChEBI" id="CHEBI:30616"/>
    </ligand>
</feature>
<dbReference type="GO" id="GO:0005524">
    <property type="term" value="F:ATP binding"/>
    <property type="evidence" value="ECO:0007669"/>
    <property type="project" value="UniProtKB-UniRule"/>
</dbReference>
<comment type="catalytic activity">
    <reaction evidence="8">
        <text>L-seryl-[protein] + UTP = O-(5'-uridylyl)-L-seryl-[protein] + diphosphate</text>
        <dbReference type="Rhea" id="RHEA:64604"/>
        <dbReference type="Rhea" id="RHEA-COMP:9863"/>
        <dbReference type="Rhea" id="RHEA-COMP:16635"/>
        <dbReference type="ChEBI" id="CHEBI:29999"/>
        <dbReference type="ChEBI" id="CHEBI:33019"/>
        <dbReference type="ChEBI" id="CHEBI:46398"/>
        <dbReference type="ChEBI" id="CHEBI:156051"/>
    </reaction>
</comment>
<comment type="caution">
    <text evidence="9">The sequence shown here is derived from an EMBL/GenBank/DDBJ whole genome shotgun (WGS) entry which is preliminary data.</text>
</comment>
<reference evidence="9 10" key="1">
    <citation type="submission" date="2017-02" db="EMBL/GenBank/DDBJ databases">
        <title>Draft genome sequence of Moraxella pluranimalium CCUG 54913T type strain.</title>
        <authorList>
            <person name="Salva-Serra F."/>
            <person name="Engstrom-Jakobsson H."/>
            <person name="Thorell K."/>
            <person name="Jaen-Luchoro D."/>
            <person name="Gonzales-Siles L."/>
            <person name="Karlsson R."/>
            <person name="Yazdan S."/>
            <person name="Boulund F."/>
            <person name="Johnning A."/>
            <person name="Engstrand L."/>
            <person name="Kristiansson E."/>
            <person name="Moore E."/>
        </authorList>
    </citation>
    <scope>NUCLEOTIDE SEQUENCE [LARGE SCALE GENOMIC DNA]</scope>
    <source>
        <strain evidence="9 10">CCUG 54913</strain>
    </source>
</reference>
<evidence type="ECO:0000256" key="5">
    <source>
        <dbReference type="ARBA" id="ARBA00022741"/>
    </source>
</evidence>
<keyword evidence="2 8" id="KW-0808">Transferase</keyword>
<feature type="binding site" evidence="8">
    <location>
        <position position="262"/>
    </location>
    <ligand>
        <name>ATP</name>
        <dbReference type="ChEBI" id="CHEBI:30616"/>
    </ligand>
</feature>
<dbReference type="PANTHER" id="PTHR32057">
    <property type="entry name" value="PROTEIN ADENYLYLTRANSFERASE SELO, MITOCHONDRIAL"/>
    <property type="match status" value="1"/>
</dbReference>
<evidence type="ECO:0000256" key="4">
    <source>
        <dbReference type="ARBA" id="ARBA00022723"/>
    </source>
</evidence>
<evidence type="ECO:0000256" key="7">
    <source>
        <dbReference type="ARBA" id="ARBA00022842"/>
    </source>
</evidence>
<dbReference type="InterPro" id="IPR003846">
    <property type="entry name" value="SelO"/>
</dbReference>
<keyword evidence="6 8" id="KW-0067">ATP-binding</keyword>
<evidence type="ECO:0000256" key="6">
    <source>
        <dbReference type="ARBA" id="ARBA00022840"/>
    </source>
</evidence>